<dbReference type="Proteomes" id="UP000321479">
    <property type="component" value="Chromosome"/>
</dbReference>
<protein>
    <submittedName>
        <fullName evidence="1">Uncharacterized protein</fullName>
    </submittedName>
</protein>
<gene>
    <name evidence="1" type="ORF">FRZ54_05245</name>
</gene>
<dbReference type="RefSeq" id="WP_147030595.1">
    <property type="nucleotide sequence ID" value="NZ_CP042436.1"/>
</dbReference>
<accession>A0A5B8UT04</accession>
<dbReference type="KEGG" id="mgin:FRZ54_05245"/>
<sequence>MTLKEITVIFIFSFWLLANTCYAVFIKKMACFTFYIDLFRWTSAFQLFSRNNPGEYKLYYRDRLSDQSVTERKNISLTQRWKIYQAVRFPPYAVSESFKSIIGDFAAIAETQQDKTKLKKISERFNYNAILCFIMQMPSAGYKAVRQFNIDDHEGIVIFTRYFHKG</sequence>
<dbReference type="AlphaFoldDB" id="A0A5B8UT04"/>
<evidence type="ECO:0000313" key="2">
    <source>
        <dbReference type="Proteomes" id="UP000321479"/>
    </source>
</evidence>
<proteinExistence type="predicted"/>
<evidence type="ECO:0000313" key="1">
    <source>
        <dbReference type="EMBL" id="QEC62018.1"/>
    </source>
</evidence>
<dbReference type="EMBL" id="CP042436">
    <property type="protein sequence ID" value="QEC62018.1"/>
    <property type="molecule type" value="Genomic_DNA"/>
</dbReference>
<keyword evidence="2" id="KW-1185">Reference proteome</keyword>
<reference evidence="1 2" key="1">
    <citation type="journal article" date="2017" name="Curr. Microbiol.">
        <title>Mucilaginibacter ginsenosidivorans sp. nov., Isolated from Soil of Ginseng Field.</title>
        <authorList>
            <person name="Kim M.M."/>
            <person name="Siddiqi M.Z."/>
            <person name="Im W.T."/>
        </authorList>
    </citation>
    <scope>NUCLEOTIDE SEQUENCE [LARGE SCALE GENOMIC DNA]</scope>
    <source>
        <strain evidence="1 2">Gsoil 3017</strain>
    </source>
</reference>
<name>A0A5B8UT04_9SPHI</name>
<organism evidence="1 2">
    <name type="scientific">Mucilaginibacter ginsenosidivorans</name>
    <dbReference type="NCBI Taxonomy" id="398053"/>
    <lineage>
        <taxon>Bacteria</taxon>
        <taxon>Pseudomonadati</taxon>
        <taxon>Bacteroidota</taxon>
        <taxon>Sphingobacteriia</taxon>
        <taxon>Sphingobacteriales</taxon>
        <taxon>Sphingobacteriaceae</taxon>
        <taxon>Mucilaginibacter</taxon>
    </lineage>
</organism>